<keyword evidence="3" id="KW-1185">Reference proteome</keyword>
<evidence type="ECO:0000256" key="1">
    <source>
        <dbReference type="SAM" id="MobiDB-lite"/>
    </source>
</evidence>
<accession>A0A814FU49</accession>
<protein>
    <submittedName>
        <fullName evidence="2">Uncharacterized protein</fullName>
    </submittedName>
</protein>
<gene>
    <name evidence="2" type="ORF">OXX778_LOCUS15615</name>
</gene>
<reference evidence="2" key="1">
    <citation type="submission" date="2021-02" db="EMBL/GenBank/DDBJ databases">
        <authorList>
            <person name="Nowell W R."/>
        </authorList>
    </citation>
    <scope>NUCLEOTIDE SEQUENCE</scope>
    <source>
        <strain evidence="2">Ploen Becks lab</strain>
    </source>
</reference>
<organism evidence="2 3">
    <name type="scientific">Brachionus calyciflorus</name>
    <dbReference type="NCBI Taxonomy" id="104777"/>
    <lineage>
        <taxon>Eukaryota</taxon>
        <taxon>Metazoa</taxon>
        <taxon>Spiralia</taxon>
        <taxon>Gnathifera</taxon>
        <taxon>Rotifera</taxon>
        <taxon>Eurotatoria</taxon>
        <taxon>Monogononta</taxon>
        <taxon>Pseudotrocha</taxon>
        <taxon>Ploima</taxon>
        <taxon>Brachionidae</taxon>
        <taxon>Brachionus</taxon>
    </lineage>
</organism>
<dbReference type="Proteomes" id="UP000663879">
    <property type="component" value="Unassembled WGS sequence"/>
</dbReference>
<evidence type="ECO:0000313" key="2">
    <source>
        <dbReference type="EMBL" id="CAF0984873.1"/>
    </source>
</evidence>
<dbReference type="EMBL" id="CAJNOC010003490">
    <property type="protein sequence ID" value="CAF0984873.1"/>
    <property type="molecule type" value="Genomic_DNA"/>
</dbReference>
<name>A0A814FU49_9BILA</name>
<proteinExistence type="predicted"/>
<dbReference type="AlphaFoldDB" id="A0A814FU49"/>
<feature type="region of interest" description="Disordered" evidence="1">
    <location>
        <begin position="178"/>
        <end position="199"/>
    </location>
</feature>
<comment type="caution">
    <text evidence="2">The sequence shown here is derived from an EMBL/GenBank/DDBJ whole genome shotgun (WGS) entry which is preliminary data.</text>
</comment>
<sequence>MSSDDVGIYCKSLRELFLQPNKQLFDLQLENKIKGYKNNSGHRIEAWSQEFLDYYNSNINPEIESLAAWSIRPIFKKLFNFFTGVTLKILNERIELPLDVVVLSLQQLSIYYSNEIKIRFGNRGNYRIRPQYKELCFIDSRFVNTRDSMAPSEIIKSLILDKEELLRLAGVKFDTISASDASSHGSSSEQTSSNSGTCSEEEILPILEVASTIDDLNLDDSPKLFLYRLILAHQH</sequence>
<feature type="compositionally biased region" description="Low complexity" evidence="1">
    <location>
        <begin position="178"/>
        <end position="198"/>
    </location>
</feature>
<evidence type="ECO:0000313" key="3">
    <source>
        <dbReference type="Proteomes" id="UP000663879"/>
    </source>
</evidence>